<dbReference type="KEGG" id="dwd:DSCW_52460"/>
<evidence type="ECO:0000259" key="4">
    <source>
        <dbReference type="Pfam" id="PF13193"/>
    </source>
</evidence>
<feature type="domain" description="AMP-dependent synthetase/ligase" evidence="3">
    <location>
        <begin position="11"/>
        <end position="373"/>
    </location>
</feature>
<evidence type="ECO:0000256" key="1">
    <source>
        <dbReference type="ARBA" id="ARBA00006432"/>
    </source>
</evidence>
<keyword evidence="6" id="KW-1185">Reference proteome</keyword>
<gene>
    <name evidence="5" type="ORF">DSCW_52460</name>
</gene>
<dbReference type="InterPro" id="IPR020845">
    <property type="entry name" value="AMP-binding_CS"/>
</dbReference>
<dbReference type="InterPro" id="IPR000873">
    <property type="entry name" value="AMP-dep_synth/lig_dom"/>
</dbReference>
<dbReference type="RefSeq" id="WP_155306533.1">
    <property type="nucleotide sequence ID" value="NZ_AP021875.1"/>
</dbReference>
<dbReference type="GO" id="GO:0031956">
    <property type="term" value="F:medium-chain fatty acid-CoA ligase activity"/>
    <property type="evidence" value="ECO:0007669"/>
    <property type="project" value="TreeGrafter"/>
</dbReference>
<dbReference type="GO" id="GO:0006631">
    <property type="term" value="P:fatty acid metabolic process"/>
    <property type="evidence" value="ECO:0007669"/>
    <property type="project" value="TreeGrafter"/>
</dbReference>
<dbReference type="Pfam" id="PF13193">
    <property type="entry name" value="AMP-binding_C"/>
    <property type="match status" value="1"/>
</dbReference>
<dbReference type="PANTHER" id="PTHR43201">
    <property type="entry name" value="ACYL-COA SYNTHETASE"/>
    <property type="match status" value="1"/>
</dbReference>
<dbReference type="InterPro" id="IPR025110">
    <property type="entry name" value="AMP-bd_C"/>
</dbReference>
<dbReference type="PANTHER" id="PTHR43201:SF5">
    <property type="entry name" value="MEDIUM-CHAIN ACYL-COA LIGASE ACSF2, MITOCHONDRIAL"/>
    <property type="match status" value="1"/>
</dbReference>
<dbReference type="InterPro" id="IPR045851">
    <property type="entry name" value="AMP-bd_C_sf"/>
</dbReference>
<keyword evidence="2 5" id="KW-0436">Ligase</keyword>
<dbReference type="PROSITE" id="PS00455">
    <property type="entry name" value="AMP_BINDING"/>
    <property type="match status" value="1"/>
</dbReference>
<accession>A0A5K7ZCD4</accession>
<organism evidence="5 6">
    <name type="scientific">Desulfosarcina widdelii</name>
    <dbReference type="NCBI Taxonomy" id="947919"/>
    <lineage>
        <taxon>Bacteria</taxon>
        <taxon>Pseudomonadati</taxon>
        <taxon>Thermodesulfobacteriota</taxon>
        <taxon>Desulfobacteria</taxon>
        <taxon>Desulfobacterales</taxon>
        <taxon>Desulfosarcinaceae</taxon>
        <taxon>Desulfosarcina</taxon>
    </lineage>
</organism>
<protein>
    <submittedName>
        <fullName evidence="5">4-chlorobenzoate--CoA ligase</fullName>
    </submittedName>
</protein>
<evidence type="ECO:0000313" key="5">
    <source>
        <dbReference type="EMBL" id="BBO77829.1"/>
    </source>
</evidence>
<dbReference type="SUPFAM" id="SSF56801">
    <property type="entry name" value="Acetyl-CoA synthetase-like"/>
    <property type="match status" value="1"/>
</dbReference>
<evidence type="ECO:0000313" key="6">
    <source>
        <dbReference type="Proteomes" id="UP000427769"/>
    </source>
</evidence>
<dbReference type="Pfam" id="PF00501">
    <property type="entry name" value="AMP-binding"/>
    <property type="match status" value="1"/>
</dbReference>
<reference evidence="5 6" key="1">
    <citation type="submission" date="2019-11" db="EMBL/GenBank/DDBJ databases">
        <title>Comparative genomics of hydrocarbon-degrading Desulfosarcina strains.</title>
        <authorList>
            <person name="Watanabe M."/>
            <person name="Kojima H."/>
            <person name="Fukui M."/>
        </authorList>
    </citation>
    <scope>NUCLEOTIDE SEQUENCE [LARGE SCALE GENOMIC DNA]</scope>
    <source>
        <strain evidence="5 6">PP31</strain>
    </source>
</reference>
<evidence type="ECO:0000256" key="2">
    <source>
        <dbReference type="ARBA" id="ARBA00022598"/>
    </source>
</evidence>
<proteinExistence type="inferred from homology"/>
<evidence type="ECO:0000259" key="3">
    <source>
        <dbReference type="Pfam" id="PF00501"/>
    </source>
</evidence>
<dbReference type="FunFam" id="3.30.300.30:FF:000008">
    <property type="entry name" value="2,3-dihydroxybenzoate-AMP ligase"/>
    <property type="match status" value="1"/>
</dbReference>
<feature type="domain" description="AMP-binding enzyme C-terminal" evidence="4">
    <location>
        <begin position="424"/>
        <end position="500"/>
    </location>
</feature>
<dbReference type="Proteomes" id="UP000427769">
    <property type="component" value="Chromosome"/>
</dbReference>
<comment type="similarity">
    <text evidence="1">Belongs to the ATP-dependent AMP-binding enzyme family.</text>
</comment>
<dbReference type="AlphaFoldDB" id="A0A5K7ZCD4"/>
<dbReference type="EMBL" id="AP021875">
    <property type="protein sequence ID" value="BBO77829.1"/>
    <property type="molecule type" value="Genomic_DNA"/>
</dbReference>
<dbReference type="OrthoDB" id="9803968at2"/>
<dbReference type="InterPro" id="IPR042099">
    <property type="entry name" value="ANL_N_sf"/>
</dbReference>
<sequence>MHLKTALYLAIQRHPDQKAVIEGDKEYTYTQWGERIYRIANSLRRIGVKKGDKIAIALKNHEQTVTAMMAIQIIGGIAVMCNPKSISDRIKYFLKNSDAKGIIFEKDTAKVASSALKNSPKCRLHISIDTDDLTIDNTILFEKLVEDGNSEEPESQVKEDDVGIIIYTSGTTGEPKGVPITHKMTFHRAIANAISAGINKEDNHKVIGLMPLFHTIGIHGSFIFSILYDGTYFPVADFIPDDVISLIKKEKITHVFASPTHYHMILSSEKWEKESGECIKYAMYAGAPMETSLIEKCCKEITENLVHIYGSSEMYLMGCLQNCKKYPGAIKKTLFQNIRVIKFMGNPEDTVKYGEEGEVIADLRSPEAFSGYLNYKKTKTEKACKNGWFYTGDIARLERGPLIYVSGRSDDMIISGAENIHPAEVEDVLLMHPDVSEAAVIGVPDERWGEIVMAFIVSPKDSLKVEELDEFFKKNQKIENWKRPKKYRFVQTLPKNESGKLQRFILREMK</sequence>
<name>A0A5K7ZCD4_9BACT</name>
<dbReference type="Gene3D" id="3.30.300.30">
    <property type="match status" value="1"/>
</dbReference>
<dbReference type="Gene3D" id="3.40.50.12780">
    <property type="entry name" value="N-terminal domain of ligase-like"/>
    <property type="match status" value="1"/>
</dbReference>